<keyword evidence="2" id="KW-1185">Reference proteome</keyword>
<proteinExistence type="predicted"/>
<dbReference type="Proteomes" id="UP001595530">
    <property type="component" value="Unassembled WGS sequence"/>
</dbReference>
<evidence type="ECO:0000313" key="1">
    <source>
        <dbReference type="EMBL" id="MFC3109513.1"/>
    </source>
</evidence>
<sequence>MPELDNLSLETAMRFRDVVLDELEPKAKAVMRMVEKMHEEGRQDWPSWCYAPSHLISAEIMRYDPLLTPEEVGQQTLALQAVLAWANQGYVARYSIEILEKIEAASDRIVDQPMNAMKLLQLPAYALFIESRDTLTIDGLQCAGNLVHLDYIPEHPPLMKVISFLVGPDKTGNPNMLPVPHLLPLIASSSYTAAVSQLVLSESVLIGMSPSPDPEEIRCSAAHLAKVGALLAMLPKSEMDKSIRHLDTNGDFQFDYQLRMIELTERPKYLH</sequence>
<evidence type="ECO:0000313" key="2">
    <source>
        <dbReference type="Proteomes" id="UP001595530"/>
    </source>
</evidence>
<organism evidence="1 2">
    <name type="scientific">Undibacterium arcticum</name>
    <dbReference type="NCBI Taxonomy" id="1762892"/>
    <lineage>
        <taxon>Bacteria</taxon>
        <taxon>Pseudomonadati</taxon>
        <taxon>Pseudomonadota</taxon>
        <taxon>Betaproteobacteria</taxon>
        <taxon>Burkholderiales</taxon>
        <taxon>Oxalobacteraceae</taxon>
        <taxon>Undibacterium</taxon>
    </lineage>
</organism>
<name>A0ABV7F601_9BURK</name>
<gene>
    <name evidence="1" type="ORF">ACFOFO_16345</name>
</gene>
<comment type="caution">
    <text evidence="1">The sequence shown here is derived from an EMBL/GenBank/DDBJ whole genome shotgun (WGS) entry which is preliminary data.</text>
</comment>
<reference evidence="2" key="1">
    <citation type="journal article" date="2019" name="Int. J. Syst. Evol. Microbiol.">
        <title>The Global Catalogue of Microorganisms (GCM) 10K type strain sequencing project: providing services to taxonomists for standard genome sequencing and annotation.</title>
        <authorList>
            <consortium name="The Broad Institute Genomics Platform"/>
            <consortium name="The Broad Institute Genome Sequencing Center for Infectious Disease"/>
            <person name="Wu L."/>
            <person name="Ma J."/>
        </authorList>
    </citation>
    <scope>NUCLEOTIDE SEQUENCE [LARGE SCALE GENOMIC DNA]</scope>
    <source>
        <strain evidence="2">KCTC 42986</strain>
    </source>
</reference>
<dbReference type="RefSeq" id="WP_390329366.1">
    <property type="nucleotide sequence ID" value="NZ_JBHRTP010000052.1"/>
</dbReference>
<dbReference type="EMBL" id="JBHRTP010000052">
    <property type="protein sequence ID" value="MFC3109513.1"/>
    <property type="molecule type" value="Genomic_DNA"/>
</dbReference>
<protein>
    <submittedName>
        <fullName evidence="1">Uncharacterized protein</fullName>
    </submittedName>
</protein>
<accession>A0ABV7F601</accession>